<dbReference type="GO" id="GO:0008417">
    <property type="term" value="F:fucosyltransferase activity"/>
    <property type="evidence" value="ECO:0007669"/>
    <property type="project" value="InterPro"/>
</dbReference>
<reference evidence="15" key="1">
    <citation type="submission" date="2018-07" db="EMBL/GenBank/DDBJ databases">
        <authorList>
            <person name="Quirk P.G."/>
            <person name="Krulwich T.A."/>
        </authorList>
    </citation>
    <scope>NUCLEOTIDE SEQUENCE</scope>
</reference>
<sequence>MRLKSNRLKIFLLFYILIVVVIIFIFKFNYHHPLNNFISHVFVTKGKKSVSLNLFDVPPLSPLIDDKSHLNTEFFDSATIQDEKFQDEQNYHKLWYFRNKTNLITNVNISDLPLFHKDDPFNDRIVNQLLYKPVNYNKNVSLEFYKKIYLDDGPGAFYKVKMGTSNFEHCPVSTCNIISEIDDADLVVYKNSDPLPKKHPNQIHMAYILESPFHYGHLNGPFDWTSTYRRDSDIVAPYGRWEYYDKRVTQLPQSINYALGKTKKVAWFVSNCHAQNNRLEIATELKNYIDVDIYGFCGDGNLECPRSSELECFKMLQTEYKFYLSFENSNCHDYVTEKFFLNALSNNVLPIVMGGSPLDYRKMSPEKSFIHVDDFNSIEHLGEYLKLLDKDDVLYNSYFQWKGTGELIEPHYWCRVCSMLHIPNKDKTKYRLSDISFTKWWRGKGVCISENWKKFLIMKS</sequence>
<name>A0A336MKK4_CULSO</name>
<keyword evidence="9 12" id="KW-0333">Golgi apparatus</keyword>
<dbReference type="OMA" id="YKHYRES"/>
<keyword evidence="5 12" id="KW-0808">Transferase</keyword>
<dbReference type="GO" id="GO:0032580">
    <property type="term" value="C:Golgi cisterna membrane"/>
    <property type="evidence" value="ECO:0007669"/>
    <property type="project" value="UniProtKB-SubCell"/>
</dbReference>
<evidence type="ECO:0000256" key="12">
    <source>
        <dbReference type="RuleBase" id="RU003832"/>
    </source>
</evidence>
<dbReference type="SUPFAM" id="SSF53756">
    <property type="entry name" value="UDP-Glycosyltransferase/glycogen phosphorylase"/>
    <property type="match status" value="1"/>
</dbReference>
<accession>A0A336MKK4</accession>
<evidence type="ECO:0000256" key="6">
    <source>
        <dbReference type="ARBA" id="ARBA00022692"/>
    </source>
</evidence>
<keyword evidence="8 12" id="KW-1133">Transmembrane helix</keyword>
<dbReference type="Gene3D" id="3.40.50.11660">
    <property type="entry name" value="Glycosyl transferase family 10, C-terminal domain"/>
    <property type="match status" value="1"/>
</dbReference>
<feature type="transmembrane region" description="Helical" evidence="12">
    <location>
        <begin position="12"/>
        <end position="30"/>
    </location>
</feature>
<dbReference type="PANTHER" id="PTHR48438:SF1">
    <property type="entry name" value="ALPHA-(1,3)-FUCOSYLTRANSFERASE C-RELATED"/>
    <property type="match status" value="1"/>
</dbReference>
<evidence type="ECO:0000256" key="10">
    <source>
        <dbReference type="ARBA" id="ARBA00023136"/>
    </source>
</evidence>
<dbReference type="AlphaFoldDB" id="A0A336MKK4"/>
<evidence type="ECO:0000256" key="9">
    <source>
        <dbReference type="ARBA" id="ARBA00023034"/>
    </source>
</evidence>
<keyword evidence="7" id="KW-0735">Signal-anchor</keyword>
<dbReference type="Pfam" id="PF17039">
    <property type="entry name" value="Glyco_tran_10_N"/>
    <property type="match status" value="1"/>
</dbReference>
<dbReference type="VEuPathDB" id="VectorBase:CSON002448"/>
<evidence type="ECO:0000313" key="15">
    <source>
        <dbReference type="EMBL" id="SSX30425.1"/>
    </source>
</evidence>
<dbReference type="InterPro" id="IPR001503">
    <property type="entry name" value="Glyco_trans_10"/>
</dbReference>
<dbReference type="InterPro" id="IPR031481">
    <property type="entry name" value="Glyco_tran_10_N"/>
</dbReference>
<keyword evidence="11" id="KW-0325">Glycoprotein</keyword>
<protein>
    <recommendedName>
        <fullName evidence="12">Fucosyltransferase</fullName>
        <ecNumber evidence="12">2.4.1.-</ecNumber>
    </recommendedName>
</protein>
<dbReference type="Pfam" id="PF00852">
    <property type="entry name" value="Glyco_transf_10"/>
    <property type="match status" value="1"/>
</dbReference>
<evidence type="ECO:0000256" key="1">
    <source>
        <dbReference type="ARBA" id="ARBA00004447"/>
    </source>
</evidence>
<proteinExistence type="inferred from homology"/>
<evidence type="ECO:0000256" key="4">
    <source>
        <dbReference type="ARBA" id="ARBA00022676"/>
    </source>
</evidence>
<comment type="pathway">
    <text evidence="2">Protein modification; protein glycosylation.</text>
</comment>
<dbReference type="InterPro" id="IPR055270">
    <property type="entry name" value="Glyco_tran_10_C"/>
</dbReference>
<evidence type="ECO:0000256" key="11">
    <source>
        <dbReference type="ARBA" id="ARBA00023180"/>
    </source>
</evidence>
<evidence type="ECO:0000256" key="8">
    <source>
        <dbReference type="ARBA" id="ARBA00022989"/>
    </source>
</evidence>
<evidence type="ECO:0000256" key="7">
    <source>
        <dbReference type="ARBA" id="ARBA00022968"/>
    </source>
</evidence>
<evidence type="ECO:0000259" key="13">
    <source>
        <dbReference type="Pfam" id="PF00852"/>
    </source>
</evidence>
<feature type="domain" description="Fucosyltransferase N-terminal" evidence="14">
    <location>
        <begin position="166"/>
        <end position="239"/>
    </location>
</feature>
<dbReference type="PANTHER" id="PTHR48438">
    <property type="entry name" value="ALPHA-(1,3)-FUCOSYLTRANSFERASE C-RELATED"/>
    <property type="match status" value="1"/>
</dbReference>
<feature type="domain" description="Fucosyltransferase C-terminal" evidence="13">
    <location>
        <begin position="260"/>
        <end position="428"/>
    </location>
</feature>
<evidence type="ECO:0000259" key="14">
    <source>
        <dbReference type="Pfam" id="PF17039"/>
    </source>
</evidence>
<comment type="subcellular location">
    <subcellularLocation>
        <location evidence="1 12">Golgi apparatus</location>
        <location evidence="1 12">Golgi stack membrane</location>
        <topology evidence="1 12">Single-pass type II membrane protein</topology>
    </subcellularLocation>
</comment>
<evidence type="ECO:0000256" key="2">
    <source>
        <dbReference type="ARBA" id="ARBA00004922"/>
    </source>
</evidence>
<dbReference type="InterPro" id="IPR038577">
    <property type="entry name" value="GT10-like_C_sf"/>
</dbReference>
<comment type="similarity">
    <text evidence="3 12">Belongs to the glycosyltransferase 10 family.</text>
</comment>
<keyword evidence="10 12" id="KW-0472">Membrane</keyword>
<keyword evidence="6 12" id="KW-0812">Transmembrane</keyword>
<keyword evidence="4 12" id="KW-0328">Glycosyltransferase</keyword>
<dbReference type="EMBL" id="UFQT01001409">
    <property type="protein sequence ID" value="SSX30425.1"/>
    <property type="molecule type" value="Genomic_DNA"/>
</dbReference>
<evidence type="ECO:0000256" key="3">
    <source>
        <dbReference type="ARBA" id="ARBA00008919"/>
    </source>
</evidence>
<evidence type="ECO:0000256" key="5">
    <source>
        <dbReference type="ARBA" id="ARBA00022679"/>
    </source>
</evidence>
<dbReference type="UniPathway" id="UPA00378"/>
<dbReference type="EC" id="2.4.1.-" evidence="12"/>
<dbReference type="FunFam" id="3.40.50.11660:FF:000004">
    <property type="entry name" value="Glycoprotein 3-alpha-L-fucosyltransferase A"/>
    <property type="match status" value="1"/>
</dbReference>
<organism evidence="15">
    <name type="scientific">Culicoides sonorensis</name>
    <name type="common">Biting midge</name>
    <dbReference type="NCBI Taxonomy" id="179676"/>
    <lineage>
        <taxon>Eukaryota</taxon>
        <taxon>Metazoa</taxon>
        <taxon>Ecdysozoa</taxon>
        <taxon>Arthropoda</taxon>
        <taxon>Hexapoda</taxon>
        <taxon>Insecta</taxon>
        <taxon>Pterygota</taxon>
        <taxon>Neoptera</taxon>
        <taxon>Endopterygota</taxon>
        <taxon>Diptera</taxon>
        <taxon>Nematocera</taxon>
        <taxon>Chironomoidea</taxon>
        <taxon>Ceratopogonidae</taxon>
        <taxon>Ceratopogoninae</taxon>
        <taxon>Culicoides</taxon>
        <taxon>Monoculicoides</taxon>
    </lineage>
</organism>
<gene>
    <name evidence="15" type="primary">CSON002448</name>
</gene>